<dbReference type="Proteomes" id="UP001642464">
    <property type="component" value="Unassembled WGS sequence"/>
</dbReference>
<reference evidence="2 3" key="1">
    <citation type="submission" date="2024-02" db="EMBL/GenBank/DDBJ databases">
        <authorList>
            <person name="Chen Y."/>
            <person name="Shah S."/>
            <person name="Dougan E. K."/>
            <person name="Thang M."/>
            <person name="Chan C."/>
        </authorList>
    </citation>
    <scope>NUCLEOTIDE SEQUENCE [LARGE SCALE GENOMIC DNA]</scope>
</reference>
<feature type="region of interest" description="Disordered" evidence="1">
    <location>
        <begin position="1"/>
        <end position="56"/>
    </location>
</feature>
<gene>
    <name evidence="2" type="ORF">SCF082_LOCUS43647</name>
</gene>
<protein>
    <submittedName>
        <fullName evidence="2">Uncharacterized protein</fullName>
    </submittedName>
</protein>
<keyword evidence="3" id="KW-1185">Reference proteome</keyword>
<comment type="caution">
    <text evidence="2">The sequence shown here is derived from an EMBL/GenBank/DDBJ whole genome shotgun (WGS) entry which is preliminary data.</text>
</comment>
<organism evidence="2 3">
    <name type="scientific">Durusdinium trenchii</name>
    <dbReference type="NCBI Taxonomy" id="1381693"/>
    <lineage>
        <taxon>Eukaryota</taxon>
        <taxon>Sar</taxon>
        <taxon>Alveolata</taxon>
        <taxon>Dinophyceae</taxon>
        <taxon>Suessiales</taxon>
        <taxon>Symbiodiniaceae</taxon>
        <taxon>Durusdinium</taxon>
    </lineage>
</organism>
<proteinExistence type="predicted"/>
<name>A0ABP0QWV2_9DINO</name>
<dbReference type="EMBL" id="CAXAMM010040363">
    <property type="protein sequence ID" value="CAK9092762.1"/>
    <property type="molecule type" value="Genomic_DNA"/>
</dbReference>
<evidence type="ECO:0000313" key="3">
    <source>
        <dbReference type="Proteomes" id="UP001642464"/>
    </source>
</evidence>
<feature type="compositionally biased region" description="Basic and acidic residues" evidence="1">
    <location>
        <begin position="43"/>
        <end position="56"/>
    </location>
</feature>
<evidence type="ECO:0000313" key="2">
    <source>
        <dbReference type="EMBL" id="CAK9092762.1"/>
    </source>
</evidence>
<feature type="compositionally biased region" description="Basic and acidic residues" evidence="1">
    <location>
        <begin position="13"/>
        <end position="32"/>
    </location>
</feature>
<accession>A0ABP0QWV2</accession>
<evidence type="ECO:0000256" key="1">
    <source>
        <dbReference type="SAM" id="MobiDB-lite"/>
    </source>
</evidence>
<sequence length="56" mass="6342">MLHPKQPAASVRATRDRVEDLSIDEHHEESTRAAEATFGSSIQRHDQELQAERSES</sequence>